<dbReference type="Proteomes" id="UP000008672">
    <property type="component" value="Unassembled WGS sequence"/>
</dbReference>
<reference evidence="4" key="2">
    <citation type="submission" date="2025-08" db="UniProtKB">
        <authorList>
            <consortium name="Ensembl"/>
        </authorList>
    </citation>
    <scope>IDENTIFICATION</scope>
</reference>
<dbReference type="GO" id="GO:0005737">
    <property type="term" value="C:cytoplasm"/>
    <property type="evidence" value="ECO:0007669"/>
    <property type="project" value="TreeGrafter"/>
</dbReference>
<dbReference type="eggNOG" id="KOG4006">
    <property type="taxonomic scope" value="Eukaryota"/>
</dbReference>
<dbReference type="PANTHER" id="PTHR22978:SF6">
    <property type="entry name" value="PROTEIN BTG3"/>
    <property type="match status" value="1"/>
</dbReference>
<dbReference type="AlphaFoldDB" id="H3ABF9"/>
<dbReference type="EMBL" id="AFYH01216053">
    <property type="status" value="NOT_ANNOTATED_CDS"/>
    <property type="molecule type" value="Genomic_DNA"/>
</dbReference>
<feature type="domain" description="Anti-proliferative protein" evidence="3">
    <location>
        <begin position="1"/>
        <end position="52"/>
    </location>
</feature>
<sequence length="187" mass="21651">FRCIRVNKFQRVDPDLLKACKDSGVLYSDLGLPKEITLWVDPWEVCCRYGEKNHAFTVVTFESDEDDQDDIPKKVSHAVDKVTSDYHSGSSSDEESGTKETRPTCWTAKSSAQYQVADYLYQPMLMYQFPRKKPGMFKGNDQLLPHFAHRFQQQGRNSKAFHQPPWLLSAARSDRYHWVHPQNLAHA</sequence>
<name>H3ABF9_LATCH</name>
<dbReference type="InterPro" id="IPR033332">
    <property type="entry name" value="BTG"/>
</dbReference>
<proteinExistence type="inferred from homology"/>
<dbReference type="GeneTree" id="ENSGT00950000182952"/>
<dbReference type="STRING" id="7897.ENSLACP00000006980"/>
<dbReference type="PANTHER" id="PTHR22978">
    <property type="entry name" value="B-CELL TRANSLOCATION GENE"/>
    <property type="match status" value="1"/>
</dbReference>
<gene>
    <name evidence="4" type="primary">BTG3</name>
</gene>
<dbReference type="SMART" id="SM00099">
    <property type="entry name" value="btg1"/>
    <property type="match status" value="1"/>
</dbReference>
<dbReference type="InParanoid" id="H3ABF9"/>
<evidence type="ECO:0000313" key="5">
    <source>
        <dbReference type="Proteomes" id="UP000008672"/>
    </source>
</evidence>
<comment type="similarity">
    <text evidence="1">Belongs to the BTG family.</text>
</comment>
<organism evidence="4 5">
    <name type="scientific">Latimeria chalumnae</name>
    <name type="common">Coelacanth</name>
    <dbReference type="NCBI Taxonomy" id="7897"/>
    <lineage>
        <taxon>Eukaryota</taxon>
        <taxon>Metazoa</taxon>
        <taxon>Chordata</taxon>
        <taxon>Craniata</taxon>
        <taxon>Vertebrata</taxon>
        <taxon>Euteleostomi</taxon>
        <taxon>Coelacanthiformes</taxon>
        <taxon>Coelacanthidae</taxon>
        <taxon>Latimeria</taxon>
    </lineage>
</organism>
<dbReference type="Bgee" id="ENSLACG00000006197">
    <property type="expression patterns" value="Expressed in pelvic fin and 6 other cell types or tissues"/>
</dbReference>
<dbReference type="Pfam" id="PF07742">
    <property type="entry name" value="BTG"/>
    <property type="match status" value="1"/>
</dbReference>
<reference evidence="4" key="3">
    <citation type="submission" date="2025-09" db="UniProtKB">
        <authorList>
            <consortium name="Ensembl"/>
        </authorList>
    </citation>
    <scope>IDENTIFICATION</scope>
</reference>
<dbReference type="EMBL" id="AFYH01216054">
    <property type="status" value="NOT_ANNOTATED_CDS"/>
    <property type="molecule type" value="Genomic_DNA"/>
</dbReference>
<dbReference type="GO" id="GO:0005634">
    <property type="term" value="C:nucleus"/>
    <property type="evidence" value="ECO:0007669"/>
    <property type="project" value="TreeGrafter"/>
</dbReference>
<dbReference type="OMA" id="QGRNSKA"/>
<reference evidence="5" key="1">
    <citation type="submission" date="2011-08" db="EMBL/GenBank/DDBJ databases">
        <title>The draft genome of Latimeria chalumnae.</title>
        <authorList>
            <person name="Di Palma F."/>
            <person name="Alfoldi J."/>
            <person name="Johnson J."/>
            <person name="Berlin A."/>
            <person name="Gnerre S."/>
            <person name="Jaffe D."/>
            <person name="MacCallum I."/>
            <person name="Young S."/>
            <person name="Walker B.J."/>
            <person name="Lander E."/>
            <person name="Lindblad-Toh K."/>
        </authorList>
    </citation>
    <scope>NUCLEOTIDE SEQUENCE [LARGE SCALE GENOMIC DNA]</scope>
    <source>
        <strain evidence="5">Wild caught</strain>
    </source>
</reference>
<dbReference type="SUPFAM" id="SSF160696">
    <property type="entry name" value="BTG domain-like"/>
    <property type="match status" value="1"/>
</dbReference>
<keyword evidence="5" id="KW-1185">Reference proteome</keyword>
<dbReference type="Ensembl" id="ENSLACT00000007039.1">
    <property type="protein sequence ID" value="ENSLACP00000006980.1"/>
    <property type="gene ID" value="ENSLACG00000006197.1"/>
</dbReference>
<evidence type="ECO:0000256" key="1">
    <source>
        <dbReference type="ARBA" id="ARBA00007989"/>
    </source>
</evidence>
<dbReference type="InterPro" id="IPR036054">
    <property type="entry name" value="BTG-like_sf"/>
</dbReference>
<feature type="region of interest" description="Disordered" evidence="2">
    <location>
        <begin position="82"/>
        <end position="104"/>
    </location>
</feature>
<dbReference type="Gene3D" id="3.90.640.90">
    <property type="entry name" value="Anti-proliferative protein, N-terminal domain"/>
    <property type="match status" value="1"/>
</dbReference>
<protein>
    <submittedName>
        <fullName evidence="4">BTG anti-proliferation factor 3</fullName>
    </submittedName>
</protein>
<evidence type="ECO:0000313" key="4">
    <source>
        <dbReference type="Ensembl" id="ENSLACP00000006980.1"/>
    </source>
</evidence>
<dbReference type="InterPro" id="IPR002087">
    <property type="entry name" value="Anti_prolifrtn"/>
</dbReference>
<dbReference type="FunFam" id="3.90.640.90:FF:000009">
    <property type="entry name" value="B-cell translocation gene 4"/>
    <property type="match status" value="1"/>
</dbReference>
<evidence type="ECO:0000259" key="3">
    <source>
        <dbReference type="SMART" id="SM00099"/>
    </source>
</evidence>
<accession>H3ABF9</accession>
<dbReference type="HOGENOM" id="CLU_079660_3_0_1"/>
<evidence type="ECO:0000256" key="2">
    <source>
        <dbReference type="SAM" id="MobiDB-lite"/>
    </source>
</evidence>